<gene>
    <name evidence="1" type="ORF">EAS62_36080</name>
</gene>
<comment type="caution">
    <text evidence="1">The sequence shown here is derived from an EMBL/GenBank/DDBJ whole genome shotgun (WGS) entry which is preliminary data.</text>
</comment>
<sequence>MDAEISKAKMQEQLDRARGSGFARLYGWQFDLDGLIAYVTMQRKGDPNATYLLRLAFEDFPKRAPSYKFVDSRTKEATLEAWPPGTRHDAGGTGGVCTPGTREFHEIIHANDAQYPWDADRYTVLEALHMTQRIADKG</sequence>
<evidence type="ECO:0000313" key="1">
    <source>
        <dbReference type="EMBL" id="RXG87361.1"/>
    </source>
</evidence>
<dbReference type="EMBL" id="RDRA01000029">
    <property type="protein sequence ID" value="RXG87361.1"/>
    <property type="molecule type" value="Genomic_DNA"/>
</dbReference>
<dbReference type="Proteomes" id="UP000289946">
    <property type="component" value="Unassembled WGS sequence"/>
</dbReference>
<reference evidence="1 2" key="1">
    <citation type="submission" date="2018-10" db="EMBL/GenBank/DDBJ databases">
        <title>Bradyrhizobium sp. nov., isolated from effective nodules of peanut in China.</title>
        <authorList>
            <person name="Li Y."/>
        </authorList>
    </citation>
    <scope>NUCLEOTIDE SEQUENCE [LARGE SCALE GENOMIC DNA]</scope>
    <source>
        <strain evidence="1 2">CCBAU 51781</strain>
    </source>
</reference>
<protein>
    <submittedName>
        <fullName evidence="1">Uncharacterized protein</fullName>
    </submittedName>
</protein>
<dbReference type="RefSeq" id="WP_128942570.1">
    <property type="nucleotide sequence ID" value="NZ_RDRA01000029.1"/>
</dbReference>
<evidence type="ECO:0000313" key="2">
    <source>
        <dbReference type="Proteomes" id="UP000289946"/>
    </source>
</evidence>
<keyword evidence="2" id="KW-1185">Reference proteome</keyword>
<organism evidence="1 2">
    <name type="scientific">Bradyrhizobium zhanjiangense</name>
    <dbReference type="NCBI Taxonomy" id="1325107"/>
    <lineage>
        <taxon>Bacteria</taxon>
        <taxon>Pseudomonadati</taxon>
        <taxon>Pseudomonadota</taxon>
        <taxon>Alphaproteobacteria</taxon>
        <taxon>Hyphomicrobiales</taxon>
        <taxon>Nitrobacteraceae</taxon>
        <taxon>Bradyrhizobium</taxon>
    </lineage>
</organism>
<proteinExistence type="predicted"/>
<accession>A0ABY0DBF6</accession>
<name>A0ABY0DBF6_9BRAD</name>